<comment type="caution">
    <text evidence="1">The sequence shown here is derived from an EMBL/GenBank/DDBJ whole genome shotgun (WGS) entry which is preliminary data.</text>
</comment>
<proteinExistence type="predicted"/>
<organism evidence="1 2">
    <name type="scientific">Elysia crispata</name>
    <name type="common">lettuce slug</name>
    <dbReference type="NCBI Taxonomy" id="231223"/>
    <lineage>
        <taxon>Eukaryota</taxon>
        <taxon>Metazoa</taxon>
        <taxon>Spiralia</taxon>
        <taxon>Lophotrochozoa</taxon>
        <taxon>Mollusca</taxon>
        <taxon>Gastropoda</taxon>
        <taxon>Heterobranchia</taxon>
        <taxon>Euthyneura</taxon>
        <taxon>Panpulmonata</taxon>
        <taxon>Sacoglossa</taxon>
        <taxon>Placobranchoidea</taxon>
        <taxon>Plakobranchidae</taxon>
        <taxon>Elysia</taxon>
    </lineage>
</organism>
<accession>A0AAE1AFP2</accession>
<dbReference type="Proteomes" id="UP001283361">
    <property type="component" value="Unassembled WGS sequence"/>
</dbReference>
<name>A0AAE1AFP2_9GAST</name>
<evidence type="ECO:0000313" key="2">
    <source>
        <dbReference type="Proteomes" id="UP001283361"/>
    </source>
</evidence>
<gene>
    <name evidence="1" type="ORF">RRG08_006739</name>
</gene>
<dbReference type="EMBL" id="JAWDGP010001970">
    <property type="protein sequence ID" value="KAK3786396.1"/>
    <property type="molecule type" value="Genomic_DNA"/>
</dbReference>
<dbReference type="AlphaFoldDB" id="A0AAE1AFP2"/>
<evidence type="ECO:0000313" key="1">
    <source>
        <dbReference type="EMBL" id="KAK3786396.1"/>
    </source>
</evidence>
<keyword evidence="2" id="KW-1185">Reference proteome</keyword>
<reference evidence="1" key="1">
    <citation type="journal article" date="2023" name="G3 (Bethesda)">
        <title>A reference genome for the long-term kleptoplast-retaining sea slug Elysia crispata morphotype clarki.</title>
        <authorList>
            <person name="Eastman K.E."/>
            <person name="Pendleton A.L."/>
            <person name="Shaikh M.A."/>
            <person name="Suttiyut T."/>
            <person name="Ogas R."/>
            <person name="Tomko P."/>
            <person name="Gavelis G."/>
            <person name="Widhalm J.R."/>
            <person name="Wisecaver J.H."/>
        </authorList>
    </citation>
    <scope>NUCLEOTIDE SEQUENCE</scope>
    <source>
        <strain evidence="1">ECLA1</strain>
    </source>
</reference>
<sequence length="94" mass="10100">MIRVSIPAASAITTGADESSGQELSTLEAGRVVSNLITRAIPRDSNLDTAAFIVFDSTQRVPSPPGISNFFFCFVPSPGTLIPLLLARFNRFQD</sequence>
<protein>
    <submittedName>
        <fullName evidence="1">Uncharacterized protein</fullName>
    </submittedName>
</protein>